<evidence type="ECO:0000259" key="5">
    <source>
        <dbReference type="Pfam" id="PF01494"/>
    </source>
</evidence>
<dbReference type="Gene3D" id="3.50.50.60">
    <property type="entry name" value="FAD/NAD(P)-binding domain"/>
    <property type="match status" value="1"/>
</dbReference>
<dbReference type="SUPFAM" id="SSF51905">
    <property type="entry name" value="FAD/NAD(P)-binding domain"/>
    <property type="match status" value="1"/>
</dbReference>
<dbReference type="InterPro" id="IPR050641">
    <property type="entry name" value="RIFMO-like"/>
</dbReference>
<accession>A0A6A5ZQC9</accession>
<name>A0A6A5ZQC9_9PLEO</name>
<dbReference type="InterPro" id="IPR036188">
    <property type="entry name" value="FAD/NAD-bd_sf"/>
</dbReference>
<reference evidence="6" key="1">
    <citation type="journal article" date="2020" name="Stud. Mycol.">
        <title>101 Dothideomycetes genomes: a test case for predicting lifestyles and emergence of pathogens.</title>
        <authorList>
            <person name="Haridas S."/>
            <person name="Albert R."/>
            <person name="Binder M."/>
            <person name="Bloem J."/>
            <person name="Labutti K."/>
            <person name="Salamov A."/>
            <person name="Andreopoulos B."/>
            <person name="Baker S."/>
            <person name="Barry K."/>
            <person name="Bills G."/>
            <person name="Bluhm B."/>
            <person name="Cannon C."/>
            <person name="Castanera R."/>
            <person name="Culley D."/>
            <person name="Daum C."/>
            <person name="Ezra D."/>
            <person name="Gonzalez J."/>
            <person name="Henrissat B."/>
            <person name="Kuo A."/>
            <person name="Liang C."/>
            <person name="Lipzen A."/>
            <person name="Lutzoni F."/>
            <person name="Magnuson J."/>
            <person name="Mondo S."/>
            <person name="Nolan M."/>
            <person name="Ohm R."/>
            <person name="Pangilinan J."/>
            <person name="Park H.-J."/>
            <person name="Ramirez L."/>
            <person name="Alfaro M."/>
            <person name="Sun H."/>
            <person name="Tritt A."/>
            <person name="Yoshinaga Y."/>
            <person name="Zwiers L.-H."/>
            <person name="Turgeon B."/>
            <person name="Goodwin S."/>
            <person name="Spatafora J."/>
            <person name="Crous P."/>
            <person name="Grigoriev I."/>
        </authorList>
    </citation>
    <scope>NUCLEOTIDE SEQUENCE</scope>
    <source>
        <strain evidence="6">CBS 627.86</strain>
    </source>
</reference>
<evidence type="ECO:0000313" key="7">
    <source>
        <dbReference type="Proteomes" id="UP000799770"/>
    </source>
</evidence>
<keyword evidence="4" id="KW-0560">Oxidoreductase</keyword>
<evidence type="ECO:0000256" key="4">
    <source>
        <dbReference type="ARBA" id="ARBA00023002"/>
    </source>
</evidence>
<dbReference type="Proteomes" id="UP000799770">
    <property type="component" value="Unassembled WGS sequence"/>
</dbReference>
<evidence type="ECO:0000256" key="2">
    <source>
        <dbReference type="ARBA" id="ARBA00022630"/>
    </source>
</evidence>
<dbReference type="Gene3D" id="3.40.30.120">
    <property type="match status" value="1"/>
</dbReference>
<dbReference type="Pfam" id="PF21274">
    <property type="entry name" value="Rng_hyd_C"/>
    <property type="match status" value="1"/>
</dbReference>
<keyword evidence="6" id="KW-0503">Monooxygenase</keyword>
<dbReference type="PANTHER" id="PTHR43004">
    <property type="entry name" value="TRK SYSTEM POTASSIUM UPTAKE PROTEIN"/>
    <property type="match status" value="1"/>
</dbReference>
<dbReference type="GO" id="GO:0071949">
    <property type="term" value="F:FAD binding"/>
    <property type="evidence" value="ECO:0007669"/>
    <property type="project" value="InterPro"/>
</dbReference>
<evidence type="ECO:0000313" key="6">
    <source>
        <dbReference type="EMBL" id="KAF2121053.1"/>
    </source>
</evidence>
<sequence>MASQDSEIPVLIVGAGVAGLTASLFLSHHGISSIIFERRSGTSIHPRARSVNARTMELFRHLRIDERVKEAGASLSASKGIYQGATLKDVIESKPRVEEKREFPLAKYVEGIGPVRGTFVTQDHLEPVLVDAVRERSGEIRWNTELTSFSQDSSSVTATVKHLTDGATSTLRAQYLIAADGAKSPIRTQLNVPTLGAGTLGHLLNILFTADLEALVKNREFSLCLIKRPEVTGLFTSINNSDRWVFHLSYDPTKGETPEDFPPERCIELLKIALGIPEIDINIISVLPWEPSVRVVEKMQHGRIFLAGDAAHQMPPYGGQGANSGIVDAHNLAWKIAAVINGQAPDALLETYDEERFPAGLEAAEASGAGVDDRGLLSLKKDWTVIKGWARKLPLLSGHGYGYTSKAIGEEYTGPLRGWTWTPWTLPALGLGLDGRPGRRVPHVWIEKAGQRISTLDLCGKGFVLLAGADGEAWEDAAKQVGNAVGVEIISHCINSKGEVVAEEGAFEVAAGISSGGALLVRPDDFVAWRARKRLGNGQEQLEQAMRQVLCLE</sequence>
<dbReference type="GO" id="GO:0016709">
    <property type="term" value="F:oxidoreductase activity, acting on paired donors, with incorporation or reduction of molecular oxygen, NAD(P)H as one donor, and incorporation of one atom of oxygen"/>
    <property type="evidence" value="ECO:0007669"/>
    <property type="project" value="UniProtKB-ARBA"/>
</dbReference>
<gene>
    <name evidence="6" type="ORF">BDV96DRAFT_202965</name>
</gene>
<dbReference type="EMBL" id="ML977312">
    <property type="protein sequence ID" value="KAF2121053.1"/>
    <property type="molecule type" value="Genomic_DNA"/>
</dbReference>
<dbReference type="InterPro" id="IPR002938">
    <property type="entry name" value="FAD-bd"/>
</dbReference>
<dbReference type="PANTHER" id="PTHR43004:SF19">
    <property type="entry name" value="BINDING MONOOXYGENASE, PUTATIVE (JCVI)-RELATED"/>
    <property type="match status" value="1"/>
</dbReference>
<dbReference type="Gene3D" id="3.30.9.10">
    <property type="entry name" value="D-Amino Acid Oxidase, subunit A, domain 2"/>
    <property type="match status" value="1"/>
</dbReference>
<organism evidence="6 7">
    <name type="scientific">Lophiotrema nucula</name>
    <dbReference type="NCBI Taxonomy" id="690887"/>
    <lineage>
        <taxon>Eukaryota</taxon>
        <taxon>Fungi</taxon>
        <taxon>Dikarya</taxon>
        <taxon>Ascomycota</taxon>
        <taxon>Pezizomycotina</taxon>
        <taxon>Dothideomycetes</taxon>
        <taxon>Pleosporomycetidae</taxon>
        <taxon>Pleosporales</taxon>
        <taxon>Lophiotremataceae</taxon>
        <taxon>Lophiotrema</taxon>
    </lineage>
</organism>
<protein>
    <submittedName>
        <fullName evidence="6">FAD-binding monooxygenase-like protein</fullName>
    </submittedName>
</protein>
<proteinExistence type="predicted"/>
<comment type="cofactor">
    <cofactor evidence="1">
        <name>FAD</name>
        <dbReference type="ChEBI" id="CHEBI:57692"/>
    </cofactor>
</comment>
<dbReference type="PRINTS" id="PR00420">
    <property type="entry name" value="RNGMNOXGNASE"/>
</dbReference>
<evidence type="ECO:0000256" key="3">
    <source>
        <dbReference type="ARBA" id="ARBA00022827"/>
    </source>
</evidence>
<dbReference type="OrthoDB" id="2690153at2759"/>
<dbReference type="Pfam" id="PF01494">
    <property type="entry name" value="FAD_binding_3"/>
    <property type="match status" value="1"/>
</dbReference>
<dbReference type="AlphaFoldDB" id="A0A6A5ZQC9"/>
<keyword evidence="3" id="KW-0274">FAD</keyword>
<keyword evidence="7" id="KW-1185">Reference proteome</keyword>
<keyword evidence="2" id="KW-0285">Flavoprotein</keyword>
<feature type="domain" description="FAD-binding" evidence="5">
    <location>
        <begin position="8"/>
        <end position="363"/>
    </location>
</feature>
<evidence type="ECO:0000256" key="1">
    <source>
        <dbReference type="ARBA" id="ARBA00001974"/>
    </source>
</evidence>